<dbReference type="GO" id="GO:0005524">
    <property type="term" value="F:ATP binding"/>
    <property type="evidence" value="ECO:0007669"/>
    <property type="project" value="UniProtKB-KW"/>
</dbReference>
<keyword evidence="2" id="KW-0150">Chloroplast</keyword>
<dbReference type="GO" id="GO:0016887">
    <property type="term" value="F:ATP hydrolysis activity"/>
    <property type="evidence" value="ECO:0007669"/>
    <property type="project" value="InterPro"/>
</dbReference>
<dbReference type="InterPro" id="IPR052381">
    <property type="entry name" value="AAA_domain_protein"/>
</dbReference>
<evidence type="ECO:0000259" key="8">
    <source>
        <dbReference type="SMART" id="SM00382"/>
    </source>
</evidence>
<organism evidence="9">
    <name type="scientific">Membranoptera tenuis</name>
    <dbReference type="NCBI Taxonomy" id="158698"/>
    <lineage>
        <taxon>Eukaryota</taxon>
        <taxon>Rhodophyta</taxon>
        <taxon>Florideophyceae</taxon>
        <taxon>Rhodymeniophycidae</taxon>
        <taxon>Ceramiales</taxon>
        <taxon>Delesseriaceae</taxon>
        <taxon>Membranoptera</taxon>
    </lineage>
</organism>
<dbReference type="InterPro" id="IPR003959">
    <property type="entry name" value="ATPase_AAA_core"/>
</dbReference>
<sequence>MNFEQEIQTLLSSKNFLIYVLTEEEERLEHNLNYISKKIFQQNLCIWDFIDGYNNNPNYKNKAQKNPLQALENIQKIEYEKTKIFLFKDFNFFINDFSIIRKLKNLNKWLQLSNKYIFISSSDLQIPNTLKEYITLIKFPLPNELEIKVELDRLHQILKIKYNIPIESLAIAYKGFSINRIRQSILKIALNEQKQLYILDNILEEKQKIIQQTNILEFYKSNKNLDDIAGLKHLKKWLKIRKNAFSQQASNYGIAIPKGILLLGIQGTGKSLSAKVISAEWQIPLLKLDVSKIFAGILGESENKIKKMIDICEQIAPCILWIDEIDKIFNKHNNSTDSGTTNRVNNIFLTWLSERNSHVFIVATANDLTNLPIEMLRKGRFDEIFFVNLPTFQERINIFQIHLKKVRPLTWYKYNIYYLSQISKNFSGAEIEQAINEAMYNAFYDNREFITLDIIYSLKIIIPLAFIHETNILKLQKWITSGKIRLA</sequence>
<keyword evidence="5" id="KW-0067">ATP-binding</keyword>
<keyword evidence="3 9" id="KW-0934">Plastid</keyword>
<gene>
    <name evidence="9" type="primary">ycf46</name>
</gene>
<dbReference type="InterPro" id="IPR003593">
    <property type="entry name" value="AAA+_ATPase"/>
</dbReference>
<dbReference type="RefSeq" id="YP_009332830.1">
    <property type="nucleotide sequence ID" value="NC_032399.1"/>
</dbReference>
<evidence type="ECO:0000256" key="3">
    <source>
        <dbReference type="ARBA" id="ARBA00022640"/>
    </source>
</evidence>
<evidence type="ECO:0000256" key="1">
    <source>
        <dbReference type="ARBA" id="ARBA00004229"/>
    </source>
</evidence>
<dbReference type="SMART" id="SM00382">
    <property type="entry name" value="AAA"/>
    <property type="match status" value="1"/>
</dbReference>
<reference evidence="9" key="1">
    <citation type="submission" date="2015-01" db="EMBL/GenBank/DDBJ databases">
        <title>Molecular Investigation of Pacific North American Membranoptera.</title>
        <authorList>
            <person name="Hughey J.R."/>
            <person name="Hommersand M.H."/>
            <person name="Miller K.A."/>
            <person name="Fuller T."/>
            <person name="Lin S.-M."/>
            <person name="Gabrielson P.W."/>
        </authorList>
    </citation>
    <scope>NUCLEOTIDE SEQUENCE</scope>
</reference>
<dbReference type="AlphaFoldDB" id="A0A1L1Y9Q6"/>
<dbReference type="CDD" id="cd19507">
    <property type="entry name" value="RecA-like_Ycf46-like"/>
    <property type="match status" value="1"/>
</dbReference>
<keyword evidence="4" id="KW-0547">Nucleotide-binding</keyword>
<feature type="domain" description="AAA+ ATPase" evidence="8">
    <location>
        <begin position="256"/>
        <end position="391"/>
    </location>
</feature>
<dbReference type="GeneID" id="30690014"/>
<evidence type="ECO:0000256" key="6">
    <source>
        <dbReference type="ARBA" id="ARBA00038088"/>
    </source>
</evidence>
<evidence type="ECO:0000256" key="5">
    <source>
        <dbReference type="ARBA" id="ARBA00022840"/>
    </source>
</evidence>
<dbReference type="GO" id="GO:0009507">
    <property type="term" value="C:chloroplast"/>
    <property type="evidence" value="ECO:0007669"/>
    <property type="project" value="UniProtKB-SubCell"/>
</dbReference>
<geneLocation type="plastid" evidence="9"/>
<dbReference type="Gene3D" id="3.40.50.300">
    <property type="entry name" value="P-loop containing nucleotide triphosphate hydrolases"/>
    <property type="match status" value="1"/>
</dbReference>
<protein>
    <recommendedName>
        <fullName evidence="7">Uncharacterized AAA domain-containing protein ycf46</fullName>
    </recommendedName>
</protein>
<dbReference type="Gene3D" id="1.10.8.60">
    <property type="match status" value="1"/>
</dbReference>
<name>A0A1L1Y9Q6_9FLOR</name>
<evidence type="ECO:0000256" key="7">
    <source>
        <dbReference type="ARBA" id="ARBA00040480"/>
    </source>
</evidence>
<dbReference type="EMBL" id="KP675983">
    <property type="protein sequence ID" value="AKL79086.1"/>
    <property type="molecule type" value="Genomic_DNA"/>
</dbReference>
<proteinExistence type="inferred from homology"/>
<comment type="subcellular location">
    <subcellularLocation>
        <location evidence="1">Plastid</location>
        <location evidence="1">Chloroplast</location>
    </subcellularLocation>
</comment>
<evidence type="ECO:0000313" key="9">
    <source>
        <dbReference type="EMBL" id="AKL79086.1"/>
    </source>
</evidence>
<dbReference type="PANTHER" id="PTHR42960:SF1">
    <property type="entry name" value="YCF46 PROTEIN"/>
    <property type="match status" value="1"/>
</dbReference>
<dbReference type="PANTHER" id="PTHR42960">
    <property type="entry name" value="YCF46 PROTEIN"/>
    <property type="match status" value="1"/>
</dbReference>
<evidence type="ECO:0000256" key="4">
    <source>
        <dbReference type="ARBA" id="ARBA00022741"/>
    </source>
</evidence>
<accession>A0A1L1Y9Q6</accession>
<comment type="similarity">
    <text evidence="6">Belongs to the AAA ATPase family. Highly divergent.</text>
</comment>
<evidence type="ECO:0000256" key="2">
    <source>
        <dbReference type="ARBA" id="ARBA00022528"/>
    </source>
</evidence>
<dbReference type="Pfam" id="PF00004">
    <property type="entry name" value="AAA"/>
    <property type="match status" value="1"/>
</dbReference>
<dbReference type="InterPro" id="IPR027417">
    <property type="entry name" value="P-loop_NTPase"/>
</dbReference>
<dbReference type="SUPFAM" id="SSF52540">
    <property type="entry name" value="P-loop containing nucleoside triphosphate hydrolases"/>
    <property type="match status" value="1"/>
</dbReference>